<feature type="region of interest" description="Disordered" evidence="4">
    <location>
        <begin position="58"/>
        <end position="80"/>
    </location>
</feature>
<feature type="domain" description="Haemolysin activator HlyB C-terminal" evidence="5">
    <location>
        <begin position="223"/>
        <end position="530"/>
    </location>
</feature>
<keyword evidence="1" id="KW-0472">Membrane</keyword>
<reference evidence="7 8" key="1">
    <citation type="submission" date="2024-02" db="EMBL/GenBank/DDBJ databases">
        <title>Lysobacter Genome Sequencing and Mining.</title>
        <authorList>
            <person name="Bierman J."/>
            <person name="Walker M.C."/>
        </authorList>
    </citation>
    <scope>NUCLEOTIDE SEQUENCE [LARGE SCALE GENOMIC DNA]</scope>
    <source>
        <strain evidence="7 8">PB6250</strain>
    </source>
</reference>
<dbReference type="Proteomes" id="UP001387215">
    <property type="component" value="Unassembled WGS sequence"/>
</dbReference>
<keyword evidence="1" id="KW-1134">Transmembrane beta strand</keyword>
<proteinExistence type="predicted"/>
<dbReference type="RefSeq" id="WP_079248386.1">
    <property type="nucleotide sequence ID" value="NZ_JBANDL010000002.1"/>
</dbReference>
<dbReference type="PANTHER" id="PTHR34597:SF3">
    <property type="entry name" value="OUTER MEMBRANE TRANSPORTER CDIB"/>
    <property type="match status" value="1"/>
</dbReference>
<dbReference type="Pfam" id="PF03865">
    <property type="entry name" value="ShlB"/>
    <property type="match status" value="1"/>
</dbReference>
<dbReference type="EMBL" id="JBANDL010000002">
    <property type="protein sequence ID" value="MEI2455826.1"/>
    <property type="molecule type" value="Genomic_DNA"/>
</dbReference>
<name>A0ABU8D631_9GAMM</name>
<evidence type="ECO:0000259" key="6">
    <source>
        <dbReference type="Pfam" id="PF08479"/>
    </source>
</evidence>
<dbReference type="PIRSF" id="PIRSF029745">
    <property type="entry name" value="FhaC"/>
    <property type="match status" value="1"/>
</dbReference>
<organism evidence="7 8">
    <name type="scientific">Lysobacter firmicutimachus</name>
    <dbReference type="NCBI Taxonomy" id="1792846"/>
    <lineage>
        <taxon>Bacteria</taxon>
        <taxon>Pseudomonadati</taxon>
        <taxon>Pseudomonadota</taxon>
        <taxon>Gammaproteobacteria</taxon>
        <taxon>Lysobacterales</taxon>
        <taxon>Lysobacteraceae</taxon>
        <taxon>Lysobacter</taxon>
    </lineage>
</organism>
<accession>A0ABU8D631</accession>
<feature type="domain" description="Polypeptide-transport-associated ShlB-type" evidence="6">
    <location>
        <begin position="88"/>
        <end position="160"/>
    </location>
</feature>
<dbReference type="InterPro" id="IPR027282">
    <property type="entry name" value="TPS"/>
</dbReference>
<evidence type="ECO:0000259" key="5">
    <source>
        <dbReference type="Pfam" id="PF03865"/>
    </source>
</evidence>
<dbReference type="Pfam" id="PF08479">
    <property type="entry name" value="POTRA_2"/>
    <property type="match status" value="1"/>
</dbReference>
<evidence type="ECO:0000256" key="1">
    <source>
        <dbReference type="ARBA" id="ARBA00022452"/>
    </source>
</evidence>
<sequence length="565" mass="62984">MIPSRRKFQTKVRALVIGGIWLLPVPICYAQSHGMAPPNELDAVRNRLERQRLEENIQRQLDEEKKRPVPETSQRQGTASEGGAAFLITKIIVIGDPEASAARDKVLARYENTRMGAGEMLALVRDLTNYYGQMGYVTTTVTLNRQNIKSGLLQVQVNWGQVQGWRIDGAPARTWRQRLLLATLPKTTGRKLNIRDIDQSVEILNGGLGAATIDIVPAETLSYSYLNIAQRRSKPWGFSVGLDNSGTGDHDAGRYRVNAELMFKGAGSDFWGVSYGQRYFREGPDQEKNWSAYGTVPLGYWDFELRHTRSEYKRLIGGNFGRYLSSGRSEDNSLKVERVFGREQTGKYTFFARLAQRSNENFIDGYRLDVNSRKYTDISLGLTRVGKLAGGVYYLDVAYGKGLSWLGANDTQPDVRGIRPALYDKISGNFSWSRSWQGRAAFNYAARGGWQYGDGPLLAANKMTLGDEFTVRGFKGGTVYGDSGAYLSNTLELPLAKGRLTPFVGFDLGVAKDRGRPSERLSGAVIGIRGQTAMTRWSLSYAKPVDRPKGYPDEAVVYMTANLKF</sequence>
<protein>
    <submittedName>
        <fullName evidence="7">ShlB/FhaC/HecB family hemolysin secretion/activation protein</fullName>
    </submittedName>
</protein>
<comment type="caution">
    <text evidence="7">The sequence shown here is derived from an EMBL/GenBank/DDBJ whole genome shotgun (WGS) entry which is preliminary data.</text>
</comment>
<evidence type="ECO:0000256" key="3">
    <source>
        <dbReference type="ARBA" id="ARBA00023237"/>
    </source>
</evidence>
<evidence type="ECO:0000256" key="4">
    <source>
        <dbReference type="SAM" id="MobiDB-lite"/>
    </source>
</evidence>
<dbReference type="Gene3D" id="3.10.20.310">
    <property type="entry name" value="membrane protein fhac"/>
    <property type="match status" value="1"/>
</dbReference>
<evidence type="ECO:0000313" key="8">
    <source>
        <dbReference type="Proteomes" id="UP001387215"/>
    </source>
</evidence>
<evidence type="ECO:0000256" key="2">
    <source>
        <dbReference type="ARBA" id="ARBA00022692"/>
    </source>
</evidence>
<evidence type="ECO:0000313" key="7">
    <source>
        <dbReference type="EMBL" id="MEI2455826.1"/>
    </source>
</evidence>
<dbReference type="InterPro" id="IPR051544">
    <property type="entry name" value="TPS_OM_transporter"/>
</dbReference>
<keyword evidence="2" id="KW-0812">Transmembrane</keyword>
<keyword evidence="3" id="KW-0998">Cell outer membrane</keyword>
<dbReference type="Gene3D" id="2.40.160.50">
    <property type="entry name" value="membrane protein fhac: a member of the omp85/tpsb transporter family"/>
    <property type="match status" value="1"/>
</dbReference>
<dbReference type="InterPro" id="IPR013686">
    <property type="entry name" value="Polypept-transport_assoc_ShlB"/>
</dbReference>
<dbReference type="InterPro" id="IPR005565">
    <property type="entry name" value="Hemolysn_activator_HlyB_C"/>
</dbReference>
<feature type="compositionally biased region" description="Basic and acidic residues" evidence="4">
    <location>
        <begin position="58"/>
        <end position="69"/>
    </location>
</feature>
<dbReference type="PANTHER" id="PTHR34597">
    <property type="entry name" value="SLR1661 PROTEIN"/>
    <property type="match status" value="1"/>
</dbReference>
<keyword evidence="8" id="KW-1185">Reference proteome</keyword>
<gene>
    <name evidence="7" type="ORF">V2J18_14200</name>
</gene>